<dbReference type="EMBL" id="FRBG01000001">
    <property type="protein sequence ID" value="SHK38489.1"/>
    <property type="molecule type" value="Genomic_DNA"/>
</dbReference>
<keyword evidence="5" id="KW-0472">Membrane</keyword>
<dbReference type="PATRIC" id="fig|1121328.3.peg.1395"/>
<organism evidence="7 9">
    <name type="scientific">Alkalithermobacter thermoalcaliphilus JW-YL-7 = DSM 7308</name>
    <dbReference type="NCBI Taxonomy" id="1121328"/>
    <lineage>
        <taxon>Bacteria</taxon>
        <taxon>Bacillati</taxon>
        <taxon>Bacillota</taxon>
        <taxon>Clostridia</taxon>
        <taxon>Peptostreptococcales</taxon>
        <taxon>Tepidibacteraceae</taxon>
        <taxon>Alkalithermobacter</taxon>
    </lineage>
</organism>
<evidence type="ECO:0000256" key="5">
    <source>
        <dbReference type="ARBA" id="ARBA00023136"/>
    </source>
</evidence>
<dbReference type="PANTHER" id="PTHR30477">
    <property type="entry name" value="ABC-TRANSPORTER METAL-BINDING PROTEIN"/>
    <property type="match status" value="1"/>
</dbReference>
<dbReference type="OrthoDB" id="9798540at2"/>
<dbReference type="GO" id="GO:0010043">
    <property type="term" value="P:response to zinc ion"/>
    <property type="evidence" value="ECO:0007669"/>
    <property type="project" value="TreeGrafter"/>
</dbReference>
<dbReference type="PANTHER" id="PTHR30477:SF22">
    <property type="entry name" value="METAL ABC TRANSPORTER PERMEASE"/>
    <property type="match status" value="1"/>
</dbReference>
<dbReference type="STRING" id="1121328.JWYL7_1386"/>
<sequence length="274" mass="30022">MLDFLHFDFMQRALIAGVIIGFVAPLIGVFVVLRKMSLIGESLSHLALSGVAVSVLFDINPVIGAMAFCIFGSLGIQALKENYRKFEDISLSVIMSAGMALAVVLIGISKNRAVNFMSYLFGSIGSISNFDIIVMIFLSLVIIVFLKLYFYKLFYISFDEEGARVSGISVKTINTIFIVLVSLVIVICMRIVGILLISSMLVIPIASAMRISKSFRSTLILSFLFSQVSVLSGIILSYYYDLASGGIIVLINIFILLACIVHKKVSVCYKKNCS</sequence>
<dbReference type="Pfam" id="PF00950">
    <property type="entry name" value="ABC-3"/>
    <property type="match status" value="1"/>
</dbReference>
<dbReference type="Proteomes" id="UP000092605">
    <property type="component" value="Unassembled WGS sequence"/>
</dbReference>
<dbReference type="EMBL" id="LSFY01000001">
    <property type="protein sequence ID" value="KXZ40311.1"/>
    <property type="molecule type" value="Genomic_DNA"/>
</dbReference>
<name>A0A150FRR5_CLOPD</name>
<dbReference type="AlphaFoldDB" id="A0A150FRR5"/>
<keyword evidence="10" id="KW-1185">Reference proteome</keyword>
<dbReference type="InterPro" id="IPR037294">
    <property type="entry name" value="ABC_BtuC-like"/>
</dbReference>
<evidence type="ECO:0000313" key="8">
    <source>
        <dbReference type="EMBL" id="SHK38489.1"/>
    </source>
</evidence>
<reference evidence="7 9" key="1">
    <citation type="submission" date="2016-02" db="EMBL/GenBank/DDBJ databases">
        <title>Draft genome sequence for Clostridium paradoxum JW-YL-7.</title>
        <authorList>
            <person name="Utturkar S.M."/>
            <person name="Lancaster A."/>
            <person name="Poole F.L."/>
            <person name="Adams M.W."/>
            <person name="Brown S.D."/>
        </authorList>
    </citation>
    <scope>NUCLEOTIDE SEQUENCE [LARGE SCALE GENOMIC DNA]</scope>
    <source>
        <strain evidence="7 9">JW-YL-7</strain>
    </source>
</reference>
<proteinExistence type="inferred from homology"/>
<evidence type="ECO:0000256" key="2">
    <source>
        <dbReference type="ARBA" id="ARBA00008034"/>
    </source>
</evidence>
<comment type="similarity">
    <text evidence="2 6">Belongs to the ABC-3 integral membrane protein family.</text>
</comment>
<gene>
    <name evidence="7" type="ORF">JWYL7_1386</name>
    <name evidence="8" type="ORF">SAMN05661008_00135</name>
</gene>
<dbReference type="GO" id="GO:0043190">
    <property type="term" value="C:ATP-binding cassette (ABC) transporter complex"/>
    <property type="evidence" value="ECO:0007669"/>
    <property type="project" value="InterPro"/>
</dbReference>
<dbReference type="GO" id="GO:0055085">
    <property type="term" value="P:transmembrane transport"/>
    <property type="evidence" value="ECO:0007669"/>
    <property type="project" value="InterPro"/>
</dbReference>
<evidence type="ECO:0000256" key="4">
    <source>
        <dbReference type="ARBA" id="ARBA00022989"/>
    </source>
</evidence>
<evidence type="ECO:0000313" key="10">
    <source>
        <dbReference type="Proteomes" id="UP000323392"/>
    </source>
</evidence>
<dbReference type="SUPFAM" id="SSF81345">
    <property type="entry name" value="ABC transporter involved in vitamin B12 uptake, BtuC"/>
    <property type="match status" value="1"/>
</dbReference>
<evidence type="ECO:0000313" key="9">
    <source>
        <dbReference type="Proteomes" id="UP000092605"/>
    </source>
</evidence>
<dbReference type="CDD" id="cd06550">
    <property type="entry name" value="TM_ABC_iron-siderophores_like"/>
    <property type="match status" value="1"/>
</dbReference>
<accession>A0A150FRR5</accession>
<evidence type="ECO:0000256" key="3">
    <source>
        <dbReference type="ARBA" id="ARBA00022692"/>
    </source>
</evidence>
<comment type="subcellular location">
    <subcellularLocation>
        <location evidence="6">Cell membrane</location>
        <topology evidence="6">Multi-pass membrane protein</topology>
    </subcellularLocation>
    <subcellularLocation>
        <location evidence="1">Membrane</location>
        <topology evidence="1">Multi-pass membrane protein</topology>
    </subcellularLocation>
</comment>
<evidence type="ECO:0000256" key="1">
    <source>
        <dbReference type="ARBA" id="ARBA00004141"/>
    </source>
</evidence>
<evidence type="ECO:0000256" key="6">
    <source>
        <dbReference type="RuleBase" id="RU003943"/>
    </source>
</evidence>
<dbReference type="InterPro" id="IPR001626">
    <property type="entry name" value="ABC_TroCD"/>
</dbReference>
<protein>
    <submittedName>
        <fullName evidence="7">ABC-type transporter, integral membrane subunit</fullName>
    </submittedName>
    <submittedName>
        <fullName evidence="8">Zinc transport system permease protein</fullName>
    </submittedName>
</protein>
<evidence type="ECO:0000313" key="7">
    <source>
        <dbReference type="EMBL" id="KXZ40311.1"/>
    </source>
</evidence>
<keyword evidence="3 6" id="KW-0812">Transmembrane</keyword>
<dbReference type="RefSeq" id="WP_066070956.1">
    <property type="nucleotide sequence ID" value="NZ_FRBG01000001.1"/>
</dbReference>
<reference evidence="8 10" key="2">
    <citation type="submission" date="2016-11" db="EMBL/GenBank/DDBJ databases">
        <authorList>
            <person name="Varghese N."/>
            <person name="Submissions S."/>
        </authorList>
    </citation>
    <scope>NUCLEOTIDE SEQUENCE [LARGE SCALE GENOMIC DNA]</scope>
    <source>
        <strain evidence="8 10">DSM 7308</strain>
    </source>
</reference>
<keyword evidence="4" id="KW-1133">Transmembrane helix</keyword>
<dbReference type="Gene3D" id="1.10.3470.10">
    <property type="entry name" value="ABC transporter involved in vitamin B12 uptake, BtuC"/>
    <property type="match status" value="1"/>
</dbReference>
<comment type="caution">
    <text evidence="7">The sequence shown here is derived from an EMBL/GenBank/DDBJ whole genome shotgun (WGS) entry which is preliminary data.</text>
</comment>
<dbReference type="Proteomes" id="UP000323392">
    <property type="component" value="Unassembled WGS sequence"/>
</dbReference>
<keyword evidence="6" id="KW-0813">Transport</keyword>